<keyword evidence="3" id="KW-1185">Reference proteome</keyword>
<dbReference type="EMBL" id="UPSH01000001">
    <property type="protein sequence ID" value="VBB18329.1"/>
    <property type="molecule type" value="Genomic_DNA"/>
</dbReference>
<protein>
    <submittedName>
        <fullName evidence="2">Uncharacterized protein</fullName>
    </submittedName>
</protein>
<organism evidence="2 3">
    <name type="scientific">Yasminevirus sp. GU-2018</name>
    <dbReference type="NCBI Taxonomy" id="2420051"/>
    <lineage>
        <taxon>Viruses</taxon>
        <taxon>Varidnaviria</taxon>
        <taxon>Bamfordvirae</taxon>
        <taxon>Nucleocytoviricota</taxon>
        <taxon>Megaviricetes</taxon>
        <taxon>Imitervirales</taxon>
        <taxon>Mimiviridae</taxon>
        <taxon>Klosneuvirinae</taxon>
        <taxon>Yasminevirus</taxon>
        <taxon>Yasminevirus saudimassiliense</taxon>
    </lineage>
</organism>
<evidence type="ECO:0000313" key="2">
    <source>
        <dbReference type="EMBL" id="VBB18329.1"/>
    </source>
</evidence>
<comment type="caution">
    <text evidence="2">The sequence shown here is derived from an EMBL/GenBank/DDBJ whole genome shotgun (WGS) entry which is preliminary data.</text>
</comment>
<feature type="region of interest" description="Disordered" evidence="1">
    <location>
        <begin position="54"/>
        <end position="101"/>
    </location>
</feature>
<feature type="region of interest" description="Disordered" evidence="1">
    <location>
        <begin position="1"/>
        <end position="41"/>
    </location>
</feature>
<evidence type="ECO:0000256" key="1">
    <source>
        <dbReference type="SAM" id="MobiDB-lite"/>
    </source>
</evidence>
<reference evidence="2 3" key="1">
    <citation type="submission" date="2018-10" db="EMBL/GenBank/DDBJ databases">
        <authorList>
            <consortium name="IHU Genomes"/>
        </authorList>
    </citation>
    <scope>NUCLEOTIDE SEQUENCE [LARGE SCALE GENOMIC DNA]</scope>
    <source>
        <strain evidence="2 3">A1</strain>
    </source>
</reference>
<sequence>MSTKLSTTSTQKVITKSDKASATNKKSIPSKKMIKDNTDENIICKKTVKNTKVLSTEKSGTPEKESSDTDVNESDNLGSDHEDVVNKAKRKREQKIEKTDDDNQMTSFVLKHNKTTGNYSVLRKSVVNGFSTLQRIRYVIYGAHLPFGKEIYNDNTILNAIVYESNNLNHNLIFILNRMSKTFSEMKNIESCKTKYSIGDKTFFPFIKEIDVDNSDGAEDSVSTVDDVDKKKKGSANIFRRYSIRLYMKYGAKITHSERVGELSCDQLKGKKCNIDVEIGSMWFSASTKMYGVNIHVTHITVVN</sequence>
<name>A0A5K0U894_9VIRU</name>
<feature type="compositionally biased region" description="Polar residues" evidence="1">
    <location>
        <begin position="1"/>
        <end position="27"/>
    </location>
</feature>
<gene>
    <name evidence="2" type="ORF">YASMINEVIRUS_792</name>
</gene>
<evidence type="ECO:0000313" key="3">
    <source>
        <dbReference type="Proteomes" id="UP000594342"/>
    </source>
</evidence>
<accession>A0A5K0U894</accession>
<proteinExistence type="predicted"/>
<dbReference type="Proteomes" id="UP000594342">
    <property type="component" value="Unassembled WGS sequence"/>
</dbReference>